<name>A0AC34QM39_9BILA</name>
<proteinExistence type="predicted"/>
<dbReference type="Proteomes" id="UP000887576">
    <property type="component" value="Unplaced"/>
</dbReference>
<dbReference type="WBParaSite" id="JU765_v2.g17612.t1">
    <property type="protein sequence ID" value="JU765_v2.g17612.t1"/>
    <property type="gene ID" value="JU765_v2.g17612"/>
</dbReference>
<protein>
    <submittedName>
        <fullName evidence="2">SWIM-type domain-containing protein</fullName>
    </submittedName>
</protein>
<accession>A0AC34QM39</accession>
<organism evidence="1 2">
    <name type="scientific">Panagrolaimus sp. JU765</name>
    <dbReference type="NCBI Taxonomy" id="591449"/>
    <lineage>
        <taxon>Eukaryota</taxon>
        <taxon>Metazoa</taxon>
        <taxon>Ecdysozoa</taxon>
        <taxon>Nematoda</taxon>
        <taxon>Chromadorea</taxon>
        <taxon>Rhabditida</taxon>
        <taxon>Tylenchina</taxon>
        <taxon>Panagrolaimomorpha</taxon>
        <taxon>Panagrolaimoidea</taxon>
        <taxon>Panagrolaimidae</taxon>
        <taxon>Panagrolaimus</taxon>
    </lineage>
</organism>
<evidence type="ECO:0000313" key="1">
    <source>
        <dbReference type="Proteomes" id="UP000887576"/>
    </source>
</evidence>
<sequence length="593" mass="69031">MRISSKIPEFFVPSEIDGKVNAEIEESTLTLKTGPHPGPKYSVEYFRPQVFRSYGIVHPSSKITDLARILDIKRWHLLLALLGPDSDTLFEVLEKEEPFLFVFLRVETGNDQGFLDSKYANSVEDAVIEQIDKGYSLSLVIRPHGGHLDSDFVDSVLRELEEPGHDSFPAEFAVYKNFVEKIGVELGEIGQIVSQTGQLDAGFQIEISGNENHADFSAESAEAIFWEIIRCRQLIFELRTYLETNHFKLLRETTTKKRNVEIAIHEFQQEINTSVEFSFETIQEVLLLAADVFRTSASELTRGQKMCFLEYKTLLETVWERIESYKIFQGFRLLIVNLETIHRFAAGTKFFVVFSEIDEEIYEICQRNGWILAYSTAFVQNESAVFVISGEKRIFGTGLLLAETVASSGTDSSDRLFDAACTHNDLPRFWICYKCKEFCFHHRSKANWVSCRCGSFSFDDLQCGHLGAKLQWKRFVDEEMKIIETREVISKHYIYFYNYLEELLEIWMNFNRRSNPYIRADVYGRLAESLPDDAPRKRAFIDYAQECGFRSSEIRKWAPKEIHSQFRRLLLENHFPIDLRYYFNHFIVQNWQF</sequence>
<reference evidence="2" key="1">
    <citation type="submission" date="2022-11" db="UniProtKB">
        <authorList>
            <consortium name="WormBaseParasite"/>
        </authorList>
    </citation>
    <scope>IDENTIFICATION</scope>
</reference>
<evidence type="ECO:0000313" key="2">
    <source>
        <dbReference type="WBParaSite" id="JU765_v2.g17612.t1"/>
    </source>
</evidence>